<dbReference type="HOGENOM" id="CLU_684287_0_0_6"/>
<accession>G9Y3U2</accession>
<gene>
    <name evidence="1" type="ORF">HMPREF0454_01222</name>
</gene>
<proteinExistence type="predicted"/>
<dbReference type="InterPro" id="IPR011050">
    <property type="entry name" value="Pectin_lyase_fold/virulence"/>
</dbReference>
<evidence type="ECO:0008006" key="3">
    <source>
        <dbReference type="Google" id="ProtNLM"/>
    </source>
</evidence>
<dbReference type="Proteomes" id="UP000005959">
    <property type="component" value="Unassembled WGS sequence"/>
</dbReference>
<dbReference type="SMART" id="SM00710">
    <property type="entry name" value="PbH1"/>
    <property type="match status" value="5"/>
</dbReference>
<dbReference type="InterPro" id="IPR012334">
    <property type="entry name" value="Pectin_lyas_fold"/>
</dbReference>
<dbReference type="InterPro" id="IPR006626">
    <property type="entry name" value="PbH1"/>
</dbReference>
<dbReference type="Gene3D" id="2.160.20.10">
    <property type="entry name" value="Single-stranded right-handed beta-helix, Pectin lyase-like"/>
    <property type="match status" value="1"/>
</dbReference>
<dbReference type="EMBL" id="AGCI01000023">
    <property type="protein sequence ID" value="EHM45121.1"/>
    <property type="molecule type" value="Genomic_DNA"/>
</dbReference>
<sequence length="403" mass="43140">DGTDQTAGIQAALNAASGSTLLLGNGVYGTSSSLKIPSNTHIIMSPGAVIRRLNGEVDALLINDSDGSVGGYLANINITIEGGTIDGGYALTDRNCNLLNFGHCSNIIVSGVKFINSGGRFHSIEINSTKNAIVEKCLFQTGGRDEYNGECIQLDLADYGGFPWFGPYDGTTCTDIKIINNVVYDWACAVGMHTTLSKTQSYGLIITGNTFRVSKAGIKILNWSNVQISDNDIAWMPASVTSTQNSSRFFGIRCLSNYNTVCSYVHITNNTIKRTQTDVKTQDHRGIDVSTESTGDVYASSFTNVIVSGNIVAGCYRAHINCASITDAIISNNKIFKMGSFDESDPTAINFAGISSYGVIRSIVTGNIVEGFQMWVNYGSRETACESAIVTNNIVKNSNGIYA</sequence>
<organism evidence="1 2">
    <name type="scientific">Hafnia alvei ATCC 51873</name>
    <dbReference type="NCBI Taxonomy" id="1002364"/>
    <lineage>
        <taxon>Bacteria</taxon>
        <taxon>Pseudomonadati</taxon>
        <taxon>Pseudomonadota</taxon>
        <taxon>Gammaproteobacteria</taxon>
        <taxon>Enterobacterales</taxon>
        <taxon>Hafniaceae</taxon>
        <taxon>Hafnia</taxon>
    </lineage>
</organism>
<name>G9Y3U2_HAFAL</name>
<evidence type="ECO:0000313" key="2">
    <source>
        <dbReference type="Proteomes" id="UP000005959"/>
    </source>
</evidence>
<dbReference type="AlphaFoldDB" id="G9Y3U2"/>
<feature type="non-terminal residue" evidence="1">
    <location>
        <position position="1"/>
    </location>
</feature>
<protein>
    <recommendedName>
        <fullName evidence="3">Right handed beta helix domain-containing protein</fullName>
    </recommendedName>
</protein>
<evidence type="ECO:0000313" key="1">
    <source>
        <dbReference type="EMBL" id="EHM45121.1"/>
    </source>
</evidence>
<feature type="non-terminal residue" evidence="1">
    <location>
        <position position="403"/>
    </location>
</feature>
<dbReference type="RefSeq" id="WP_004090878.1">
    <property type="nucleotide sequence ID" value="NZ_JH417500.1"/>
</dbReference>
<comment type="caution">
    <text evidence="1">The sequence shown here is derived from an EMBL/GenBank/DDBJ whole genome shotgun (WGS) entry which is preliminary data.</text>
</comment>
<dbReference type="SUPFAM" id="SSF51126">
    <property type="entry name" value="Pectin lyase-like"/>
    <property type="match status" value="2"/>
</dbReference>
<reference evidence="1 2" key="1">
    <citation type="submission" date="2011-08" db="EMBL/GenBank/DDBJ databases">
        <authorList>
            <person name="Weinstock G."/>
            <person name="Sodergren E."/>
            <person name="Clifton S."/>
            <person name="Fulton L."/>
            <person name="Fulton B."/>
            <person name="Courtney L."/>
            <person name="Fronick C."/>
            <person name="Harrison M."/>
            <person name="Strong C."/>
            <person name="Farmer C."/>
            <person name="Delahaunty K."/>
            <person name="Markovic C."/>
            <person name="Hall O."/>
            <person name="Minx P."/>
            <person name="Tomlinson C."/>
            <person name="Mitreva M."/>
            <person name="Hou S."/>
            <person name="Chen J."/>
            <person name="Wollam A."/>
            <person name="Pepin K.H."/>
            <person name="Johnson M."/>
            <person name="Bhonagiri V."/>
            <person name="Zhang X."/>
            <person name="Suruliraj S."/>
            <person name="Warren W."/>
            <person name="Chinwalla A."/>
            <person name="Mardis E.R."/>
            <person name="Wilson R.K."/>
        </authorList>
    </citation>
    <scope>NUCLEOTIDE SEQUENCE [LARGE SCALE GENOMIC DNA]</scope>
    <source>
        <strain evidence="1 2">ATCC 51873</strain>
    </source>
</reference>